<comment type="caution">
    <text evidence="2">The sequence shown here is derived from an EMBL/GenBank/DDBJ whole genome shotgun (WGS) entry which is preliminary data.</text>
</comment>
<dbReference type="PANTHER" id="PTHR33112:SF16">
    <property type="entry name" value="HETEROKARYON INCOMPATIBILITY DOMAIN-CONTAINING PROTEIN"/>
    <property type="match status" value="1"/>
</dbReference>
<organism evidence="2 3">
    <name type="scientific">Lithohypha guttulata</name>
    <dbReference type="NCBI Taxonomy" id="1690604"/>
    <lineage>
        <taxon>Eukaryota</taxon>
        <taxon>Fungi</taxon>
        <taxon>Dikarya</taxon>
        <taxon>Ascomycota</taxon>
        <taxon>Pezizomycotina</taxon>
        <taxon>Eurotiomycetes</taxon>
        <taxon>Chaetothyriomycetidae</taxon>
        <taxon>Chaetothyriales</taxon>
        <taxon>Trichomeriaceae</taxon>
        <taxon>Lithohypha</taxon>
    </lineage>
</organism>
<keyword evidence="3" id="KW-1185">Reference proteome</keyword>
<dbReference type="InterPro" id="IPR010730">
    <property type="entry name" value="HET"/>
</dbReference>
<name>A0ABR0K116_9EURO</name>
<sequence length="539" mass="60589">MREYTRTFTSVVGVGAITVDPDLANRPNSSPSTENVSVCARCSGKTFRPVTWAHLRGDTLDQPVPDVDGDTSDYHIMDDLDFVVKMFNTGENPKKRGPMVDFKIPANEILKSSQESCGFCKLLVKLDRHGTLPAEHDKTRVLRLQAFWPEKVNGSMHPMMLEIGLHPDISGGGGIWSLTFFNEQAVLDWSESADGLAVHEARTPLLQQAATWIWSCERTHDKCSHSANHRPPTRLLDLIHLWKQERVHLVESADVVNGQYAVSSYVWGTSSTLRLDKATQSKFKGGIAFDELPQTIREAVLVTDALRIRHLWIDSLCILQDSDTDKSYEIPRMNDYYRNAFVVISASGAKDVHSGFTFYQETSHDVYTKLQHPDHQRQSLTGPVPLRIPGHFPGYSTSLLVDTMPMLYNYNREPINKRAWTLQESVLPRRLLTFPMTGGLSMNCLEGEVLAGEIVSDPYHEVPSSNSLGIVSSKKHTGDELLELWTVMVEDYTRRSLSHRSDILVAIGALVREFHTKHGTLLGKYLGGLWENHVRSSLL</sequence>
<gene>
    <name evidence="2" type="ORF">LTR24_008336</name>
</gene>
<dbReference type="EMBL" id="JAVRRG010000142">
    <property type="protein sequence ID" value="KAK5081064.1"/>
    <property type="molecule type" value="Genomic_DNA"/>
</dbReference>
<protein>
    <recommendedName>
        <fullName evidence="1">Heterokaryon incompatibility domain-containing protein</fullName>
    </recommendedName>
</protein>
<feature type="domain" description="Heterokaryon incompatibility" evidence="1">
    <location>
        <begin position="260"/>
        <end position="424"/>
    </location>
</feature>
<dbReference type="Pfam" id="PF06985">
    <property type="entry name" value="HET"/>
    <property type="match status" value="1"/>
</dbReference>
<evidence type="ECO:0000313" key="2">
    <source>
        <dbReference type="EMBL" id="KAK5081064.1"/>
    </source>
</evidence>
<dbReference type="PANTHER" id="PTHR33112">
    <property type="entry name" value="DOMAIN PROTEIN, PUTATIVE-RELATED"/>
    <property type="match status" value="1"/>
</dbReference>
<dbReference type="Proteomes" id="UP001345013">
    <property type="component" value="Unassembled WGS sequence"/>
</dbReference>
<reference evidence="2 3" key="1">
    <citation type="submission" date="2023-08" db="EMBL/GenBank/DDBJ databases">
        <title>Black Yeasts Isolated from many extreme environments.</title>
        <authorList>
            <person name="Coleine C."/>
            <person name="Stajich J.E."/>
            <person name="Selbmann L."/>
        </authorList>
    </citation>
    <scope>NUCLEOTIDE SEQUENCE [LARGE SCALE GENOMIC DNA]</scope>
    <source>
        <strain evidence="2 3">CCFEE 5885</strain>
    </source>
</reference>
<proteinExistence type="predicted"/>
<evidence type="ECO:0000313" key="3">
    <source>
        <dbReference type="Proteomes" id="UP001345013"/>
    </source>
</evidence>
<evidence type="ECO:0000259" key="1">
    <source>
        <dbReference type="Pfam" id="PF06985"/>
    </source>
</evidence>
<accession>A0ABR0K116</accession>